<dbReference type="InterPro" id="IPR000821">
    <property type="entry name" value="Ala_racemase"/>
</dbReference>
<feature type="active site" description="Proton acceptor; specific for L-alanine" evidence="4">
    <location>
        <position position="267"/>
    </location>
</feature>
<dbReference type="Proteomes" id="UP000823910">
    <property type="component" value="Unassembled WGS sequence"/>
</dbReference>
<dbReference type="PANTHER" id="PTHR30511:SF0">
    <property type="entry name" value="ALANINE RACEMASE, CATABOLIC-RELATED"/>
    <property type="match status" value="1"/>
</dbReference>
<dbReference type="GO" id="GO:0030170">
    <property type="term" value="F:pyridoxal phosphate binding"/>
    <property type="evidence" value="ECO:0007669"/>
    <property type="project" value="UniProtKB-UniRule"/>
</dbReference>
<dbReference type="Gene3D" id="3.20.20.10">
    <property type="entry name" value="Alanine racemase"/>
    <property type="match status" value="1"/>
</dbReference>
<dbReference type="GO" id="GO:0005829">
    <property type="term" value="C:cytosol"/>
    <property type="evidence" value="ECO:0007669"/>
    <property type="project" value="TreeGrafter"/>
</dbReference>
<evidence type="ECO:0000256" key="5">
    <source>
        <dbReference type="PIRSR" id="PIRSR600821-50"/>
    </source>
</evidence>
<dbReference type="GO" id="GO:0030632">
    <property type="term" value="P:D-alanine biosynthetic process"/>
    <property type="evidence" value="ECO:0007669"/>
    <property type="project" value="UniProtKB-UniRule"/>
</dbReference>
<evidence type="ECO:0000259" key="7">
    <source>
        <dbReference type="SMART" id="SM01005"/>
    </source>
</evidence>
<dbReference type="Pfam" id="PF00842">
    <property type="entry name" value="Ala_racemase_C"/>
    <property type="match status" value="1"/>
</dbReference>
<dbReference type="InterPro" id="IPR001608">
    <property type="entry name" value="Ala_racemase_N"/>
</dbReference>
<dbReference type="NCBIfam" id="TIGR00492">
    <property type="entry name" value="alr"/>
    <property type="match status" value="1"/>
</dbReference>
<comment type="function">
    <text evidence="4">Catalyzes the interconversion of L-alanine and D-alanine. May also act on other amino acids.</text>
</comment>
<dbReference type="EC" id="5.1.1.1" evidence="4"/>
<dbReference type="HAMAP" id="MF_01201">
    <property type="entry name" value="Ala_racemase"/>
    <property type="match status" value="1"/>
</dbReference>
<dbReference type="GO" id="GO:0008784">
    <property type="term" value="F:alanine racemase activity"/>
    <property type="evidence" value="ECO:0007669"/>
    <property type="project" value="UniProtKB-UniRule"/>
</dbReference>
<feature type="binding site" evidence="4 6">
    <location>
        <position position="135"/>
    </location>
    <ligand>
        <name>substrate</name>
    </ligand>
</feature>
<dbReference type="PRINTS" id="PR00992">
    <property type="entry name" value="ALARACEMASE"/>
</dbReference>
<evidence type="ECO:0000256" key="6">
    <source>
        <dbReference type="PIRSR" id="PIRSR600821-52"/>
    </source>
</evidence>
<evidence type="ECO:0000256" key="2">
    <source>
        <dbReference type="ARBA" id="ARBA00022898"/>
    </source>
</evidence>
<feature type="binding site" evidence="4 6">
    <location>
        <position position="315"/>
    </location>
    <ligand>
        <name>substrate</name>
    </ligand>
</feature>
<reference evidence="8" key="1">
    <citation type="journal article" date="2021" name="PeerJ">
        <title>Extensive microbial diversity within the chicken gut microbiome revealed by metagenomics and culture.</title>
        <authorList>
            <person name="Gilroy R."/>
            <person name="Ravi A."/>
            <person name="Getino M."/>
            <person name="Pursley I."/>
            <person name="Horton D.L."/>
            <person name="Alikhan N.F."/>
            <person name="Baker D."/>
            <person name="Gharbi K."/>
            <person name="Hall N."/>
            <person name="Watson M."/>
            <person name="Adriaenssens E.M."/>
            <person name="Foster-Nyarko E."/>
            <person name="Jarju S."/>
            <person name="Secka A."/>
            <person name="Antonio M."/>
            <person name="Oren A."/>
            <person name="Chaudhuri R.R."/>
            <person name="La Ragione R."/>
            <person name="Hildebrand F."/>
            <person name="Pallen M.J."/>
        </authorList>
    </citation>
    <scope>NUCLEOTIDE SEQUENCE</scope>
    <source>
        <strain evidence="8">CHK180-15479</strain>
    </source>
</reference>
<reference evidence="8" key="2">
    <citation type="submission" date="2021-04" db="EMBL/GenBank/DDBJ databases">
        <authorList>
            <person name="Gilroy R."/>
        </authorList>
    </citation>
    <scope>NUCLEOTIDE SEQUENCE</scope>
    <source>
        <strain evidence="8">CHK180-15479</strain>
    </source>
</reference>
<evidence type="ECO:0000313" key="8">
    <source>
        <dbReference type="EMBL" id="HJC04569.1"/>
    </source>
</evidence>
<gene>
    <name evidence="8" type="primary">alr</name>
    <name evidence="8" type="ORF">H9704_00140</name>
</gene>
<name>A0A9D2SGN1_9FIRM</name>
<dbReference type="InterPro" id="IPR011079">
    <property type="entry name" value="Ala_racemase_C"/>
</dbReference>
<organism evidence="8 9">
    <name type="scientific">Candidatus Enterocloster excrementipullorum</name>
    <dbReference type="NCBI Taxonomy" id="2838559"/>
    <lineage>
        <taxon>Bacteria</taxon>
        <taxon>Bacillati</taxon>
        <taxon>Bacillota</taxon>
        <taxon>Clostridia</taxon>
        <taxon>Lachnospirales</taxon>
        <taxon>Lachnospiraceae</taxon>
        <taxon>Enterocloster</taxon>
    </lineage>
</organism>
<comment type="catalytic activity">
    <reaction evidence="4">
        <text>L-alanine = D-alanine</text>
        <dbReference type="Rhea" id="RHEA:20249"/>
        <dbReference type="ChEBI" id="CHEBI:57416"/>
        <dbReference type="ChEBI" id="CHEBI:57972"/>
        <dbReference type="EC" id="5.1.1.1"/>
    </reaction>
</comment>
<proteinExistence type="inferred from homology"/>
<sequence>MRPYSRVYASVNLDAAAENMRAMRESLPPGTAMMGVVKADGYGHGAVPIAKAIDRYAAGYGTATADEAFTLRRHGITKPILVLGPVHASRYEELVRGHICPAIFRMEEAEKLSETALKLGEEAGVHLAVDTGMCRIGMRPNRESAEMVLAMSCLPGLRLEGLFTHFARADERDKTSYEAQLQAYRDFVEYLRALGVSIPLKHCSNSAAILDGLDSNGLNMVRAGIALYGLYPSDEVDKNRVRLRPVMELKSAVTYIKDVEPGAAVSYGGTFVADRPMRVATIPVGYGDGYPRSLSNRGDVLIRGKRARILGRICMDQFMADVTAIPEAREDDAVTLLGRDGEEEITAGEIAQRSGGFHYELVCGIGKRVPRVYVSGEKIIGTKDYFDDVYKGFC</sequence>
<dbReference type="PROSITE" id="PS00395">
    <property type="entry name" value="ALANINE_RACEMASE"/>
    <property type="match status" value="1"/>
</dbReference>
<dbReference type="InterPro" id="IPR029066">
    <property type="entry name" value="PLP-binding_barrel"/>
</dbReference>
<feature type="modified residue" description="N6-(pyridoxal phosphate)lysine" evidence="4 5">
    <location>
        <position position="38"/>
    </location>
</feature>
<dbReference type="EMBL" id="DWWT01000001">
    <property type="protein sequence ID" value="HJC04569.1"/>
    <property type="molecule type" value="Genomic_DNA"/>
</dbReference>
<dbReference type="InterPro" id="IPR020622">
    <property type="entry name" value="Ala_racemase_pyridoxalP-BS"/>
</dbReference>
<accession>A0A9D2SGN1</accession>
<dbReference type="SUPFAM" id="SSF50621">
    <property type="entry name" value="Alanine racemase C-terminal domain-like"/>
    <property type="match status" value="1"/>
</dbReference>
<protein>
    <recommendedName>
        <fullName evidence="4">Alanine racemase</fullName>
        <ecNumber evidence="4">5.1.1.1</ecNumber>
    </recommendedName>
</protein>
<feature type="active site" description="Proton acceptor; specific for D-alanine" evidence="4">
    <location>
        <position position="38"/>
    </location>
</feature>
<comment type="similarity">
    <text evidence="4">Belongs to the alanine racemase family.</text>
</comment>
<dbReference type="AlphaFoldDB" id="A0A9D2SGN1"/>
<evidence type="ECO:0000256" key="4">
    <source>
        <dbReference type="HAMAP-Rule" id="MF_01201"/>
    </source>
</evidence>
<dbReference type="CDD" id="cd00430">
    <property type="entry name" value="PLPDE_III_AR"/>
    <property type="match status" value="1"/>
</dbReference>
<feature type="domain" description="Alanine racemase C-terminal" evidence="7">
    <location>
        <begin position="246"/>
        <end position="374"/>
    </location>
</feature>
<dbReference type="SUPFAM" id="SSF51419">
    <property type="entry name" value="PLP-binding barrel"/>
    <property type="match status" value="1"/>
</dbReference>
<dbReference type="SMART" id="SM01005">
    <property type="entry name" value="Ala_racemase_C"/>
    <property type="match status" value="1"/>
</dbReference>
<keyword evidence="2 4" id="KW-0663">Pyridoxal phosphate</keyword>
<dbReference type="FunFam" id="3.20.20.10:FF:000002">
    <property type="entry name" value="Alanine racemase"/>
    <property type="match status" value="1"/>
</dbReference>
<evidence type="ECO:0000256" key="1">
    <source>
        <dbReference type="ARBA" id="ARBA00001933"/>
    </source>
</evidence>
<comment type="caution">
    <text evidence="8">The sequence shown here is derived from an EMBL/GenBank/DDBJ whole genome shotgun (WGS) entry which is preliminary data.</text>
</comment>
<dbReference type="Pfam" id="PF01168">
    <property type="entry name" value="Ala_racemase_N"/>
    <property type="match status" value="1"/>
</dbReference>
<evidence type="ECO:0000313" key="9">
    <source>
        <dbReference type="Proteomes" id="UP000823910"/>
    </source>
</evidence>
<keyword evidence="3 4" id="KW-0413">Isomerase</keyword>
<dbReference type="Gene3D" id="2.40.37.10">
    <property type="entry name" value="Lyase, Ornithine Decarboxylase, Chain A, domain 1"/>
    <property type="match status" value="1"/>
</dbReference>
<dbReference type="PANTHER" id="PTHR30511">
    <property type="entry name" value="ALANINE RACEMASE"/>
    <property type="match status" value="1"/>
</dbReference>
<dbReference type="InterPro" id="IPR009006">
    <property type="entry name" value="Ala_racemase/Decarboxylase_C"/>
</dbReference>
<evidence type="ECO:0000256" key="3">
    <source>
        <dbReference type="ARBA" id="ARBA00023235"/>
    </source>
</evidence>
<comment type="cofactor">
    <cofactor evidence="1 4 5">
        <name>pyridoxal 5'-phosphate</name>
        <dbReference type="ChEBI" id="CHEBI:597326"/>
    </cofactor>
</comment>
<comment type="pathway">
    <text evidence="4">Amino-acid biosynthesis; D-alanine biosynthesis; D-alanine from L-alanine: step 1/1.</text>
</comment>